<dbReference type="AlphaFoldDB" id="A0A132MTN3"/>
<gene>
    <name evidence="1" type="ORF">LI90_2108</name>
</gene>
<dbReference type="PANTHER" id="PTHR38733:SF1">
    <property type="entry name" value="TYPE IV METHYL-DIRECTED RESTRICTION ENZYME ECOKMCRBC"/>
    <property type="match status" value="1"/>
</dbReference>
<proteinExistence type="predicted"/>
<dbReference type="Pfam" id="PF10117">
    <property type="entry name" value="McrBC"/>
    <property type="match status" value="1"/>
</dbReference>
<name>A0A132MTN3_9ACTN</name>
<dbReference type="PATRIC" id="fig|1469144.10.peg.2287"/>
<evidence type="ECO:0000313" key="2">
    <source>
        <dbReference type="Proteomes" id="UP000070188"/>
    </source>
</evidence>
<dbReference type="Proteomes" id="UP000070188">
    <property type="component" value="Unassembled WGS sequence"/>
</dbReference>
<organism evidence="1 2">
    <name type="scientific">Carbonactinospora thermoautotrophica</name>
    <dbReference type="NCBI Taxonomy" id="1469144"/>
    <lineage>
        <taxon>Bacteria</taxon>
        <taxon>Bacillati</taxon>
        <taxon>Actinomycetota</taxon>
        <taxon>Actinomycetes</taxon>
        <taxon>Kitasatosporales</taxon>
        <taxon>Carbonactinosporaceae</taxon>
        <taxon>Carbonactinospora</taxon>
    </lineage>
</organism>
<protein>
    <submittedName>
        <fullName evidence="1">5-methylcytosine restriction system component-like protein</fullName>
    </submittedName>
</protein>
<dbReference type="EMBL" id="LAXD01000001">
    <property type="protein sequence ID" value="KWX01080.1"/>
    <property type="molecule type" value="Genomic_DNA"/>
</dbReference>
<dbReference type="PANTHER" id="PTHR38733">
    <property type="entry name" value="PROTEIN MCRC"/>
    <property type="match status" value="1"/>
</dbReference>
<comment type="caution">
    <text evidence="1">The sequence shown here is derived from an EMBL/GenBank/DDBJ whole genome shotgun (WGS) entry which is preliminary data.</text>
</comment>
<dbReference type="RefSeq" id="WP_066887254.1">
    <property type="nucleotide sequence ID" value="NZ_LAXD01000001.1"/>
</dbReference>
<dbReference type="InterPro" id="IPR019292">
    <property type="entry name" value="McrC"/>
</dbReference>
<accession>A0A132MTN3</accession>
<sequence>MALIELEELGGKTAALTDAQAAALAASGVVRVSRRRSGTWEVEPCGKVGVARVAGVEIRITPKIPIRRLLFLIGYARDQGGWRDEDVELADFPDLVPAAAHAFARQAERALAGGVLQGYRTVDDALPVVRGRIRQRDQVRRWGLPAPVEVSYDDFSVDIAENQLLRTAASELLALPGVPAAVRTRLRAIAHRLALATPLRRGRPLPAWRPTRLNARYHHAVRLAELVLRGRSFDQDWPGTVRVNGFLFDMVKVFEDFVTVALAEALRPYGGRCKAQARLHLTRERRVLLKPDLVWYATGDRPAAVVDAKYKAERTSGVPQQDLYQMLAYCTALGLPRGHLVYAKGQQPELTHHVRNSGVELVQHALDLEQDLPGLRGQVARIAEAIVSPPPDT</sequence>
<keyword evidence="2" id="KW-1185">Reference proteome</keyword>
<reference evidence="2" key="1">
    <citation type="submission" date="2015-04" db="EMBL/GenBank/DDBJ databases">
        <title>Physiological reanalysis, assessment of diazotrophy, and genome sequences of multiple isolates of Streptomyces thermoautotrophicus.</title>
        <authorList>
            <person name="MacKellar D.C."/>
            <person name="Lieber L."/>
            <person name="Norman J."/>
            <person name="Bolger A."/>
            <person name="Tobin C."/>
            <person name="Murray J.W."/>
            <person name="Chang R."/>
            <person name="Ford T."/>
            <person name="Nguyen P.Q."/>
            <person name="Woodward J."/>
            <person name="Permingeat H."/>
            <person name="Joshi N.S."/>
            <person name="Silver P.A."/>
            <person name="Usadel B."/>
            <person name="Rutherford A.W."/>
            <person name="Friesen M."/>
            <person name="Prell J."/>
        </authorList>
    </citation>
    <scope>NUCLEOTIDE SEQUENCE [LARGE SCALE GENOMIC DNA]</scope>
    <source>
        <strain evidence="2">H1</strain>
    </source>
</reference>
<dbReference type="STRING" id="1469144.LI90_2108"/>
<dbReference type="OrthoDB" id="5148566at2"/>
<evidence type="ECO:0000313" key="1">
    <source>
        <dbReference type="EMBL" id="KWX01080.1"/>
    </source>
</evidence>